<reference evidence="4 5" key="2">
    <citation type="journal article" date="2017" name="Nature">
        <title>The Apostasia genome and the evolution of orchids.</title>
        <authorList>
            <person name="Zhang G.Q."/>
            <person name="Liu K.W."/>
            <person name="Li Z."/>
            <person name="Lohaus R."/>
            <person name="Hsiao Y.Y."/>
            <person name="Niu S.C."/>
            <person name="Wang J.Y."/>
            <person name="Lin Y.C."/>
            <person name="Xu Q."/>
            <person name="Chen L.J."/>
            <person name="Yoshida K."/>
            <person name="Fujiwara S."/>
            <person name="Wang Z.W."/>
            <person name="Zhang Y.Q."/>
            <person name="Mitsuda N."/>
            <person name="Wang M."/>
            <person name="Liu G.H."/>
            <person name="Pecoraro L."/>
            <person name="Huang H.X."/>
            <person name="Xiao X.J."/>
            <person name="Lin M."/>
            <person name="Wu X.Y."/>
            <person name="Wu W.L."/>
            <person name="Chen Y.Y."/>
            <person name="Chang S.B."/>
            <person name="Sakamoto S."/>
            <person name="Ohme-Takagi M."/>
            <person name="Yagi M."/>
            <person name="Zeng S.J."/>
            <person name="Shen C.Y."/>
            <person name="Yeh C.M."/>
            <person name="Luo Y.B."/>
            <person name="Tsai W.C."/>
            <person name="Van de Peer Y."/>
            <person name="Liu Z.J."/>
        </authorList>
    </citation>
    <scope>NUCLEOTIDE SEQUENCE [LARGE SCALE GENOMIC DNA]</scope>
    <source>
        <tissue evidence="4">The whole plant</tissue>
    </source>
</reference>
<protein>
    <submittedName>
        <fullName evidence="4">Uncharacterized protein</fullName>
    </submittedName>
</protein>
<evidence type="ECO:0000256" key="1">
    <source>
        <dbReference type="ARBA" id="ARBA00023013"/>
    </source>
</evidence>
<dbReference type="PANTHER" id="PTHR33142:SF40">
    <property type="entry name" value="CYCLIN-DEPENDENT PROTEIN KINASE INHIBITOR SMR6"/>
    <property type="match status" value="1"/>
</dbReference>
<evidence type="ECO:0000313" key="4">
    <source>
        <dbReference type="EMBL" id="PKU63460.1"/>
    </source>
</evidence>
<name>A0A2I0VJ66_9ASPA</name>
<keyword evidence="5" id="KW-1185">Reference proteome</keyword>
<evidence type="ECO:0000313" key="5">
    <source>
        <dbReference type="Proteomes" id="UP000233837"/>
    </source>
</evidence>
<feature type="region of interest" description="Disordered" evidence="3">
    <location>
        <begin position="26"/>
        <end position="53"/>
    </location>
</feature>
<dbReference type="PANTHER" id="PTHR33142">
    <property type="entry name" value="CYCLIN-DEPENDENT PROTEIN KINASE INHIBITOR SMR13"/>
    <property type="match status" value="1"/>
</dbReference>
<keyword evidence="2" id="KW-0131">Cell cycle</keyword>
<accession>A0A2I0VJ66</accession>
<dbReference type="GO" id="GO:0032875">
    <property type="term" value="P:regulation of DNA endoreduplication"/>
    <property type="evidence" value="ECO:0007669"/>
    <property type="project" value="InterPro"/>
</dbReference>
<dbReference type="InterPro" id="IPR040389">
    <property type="entry name" value="SMR"/>
</dbReference>
<dbReference type="GO" id="GO:0004860">
    <property type="term" value="F:protein kinase inhibitor activity"/>
    <property type="evidence" value="ECO:0007669"/>
    <property type="project" value="UniProtKB-KW"/>
</dbReference>
<evidence type="ECO:0000256" key="2">
    <source>
        <dbReference type="ARBA" id="ARBA00023306"/>
    </source>
</evidence>
<proteinExistence type="predicted"/>
<evidence type="ECO:0000256" key="3">
    <source>
        <dbReference type="SAM" id="MobiDB-lite"/>
    </source>
</evidence>
<dbReference type="Proteomes" id="UP000233837">
    <property type="component" value="Unassembled WGS sequence"/>
</dbReference>
<reference evidence="4 5" key="1">
    <citation type="journal article" date="2016" name="Sci. Rep.">
        <title>The Dendrobium catenatum Lindl. genome sequence provides insights into polysaccharide synthase, floral development and adaptive evolution.</title>
        <authorList>
            <person name="Zhang G.Q."/>
            <person name="Xu Q."/>
            <person name="Bian C."/>
            <person name="Tsai W.C."/>
            <person name="Yeh C.M."/>
            <person name="Liu K.W."/>
            <person name="Yoshida K."/>
            <person name="Zhang L.S."/>
            <person name="Chang S.B."/>
            <person name="Chen F."/>
            <person name="Shi Y."/>
            <person name="Su Y.Y."/>
            <person name="Zhang Y.Q."/>
            <person name="Chen L.J."/>
            <person name="Yin Y."/>
            <person name="Lin M."/>
            <person name="Huang H."/>
            <person name="Deng H."/>
            <person name="Wang Z.W."/>
            <person name="Zhu S.L."/>
            <person name="Zhao X."/>
            <person name="Deng C."/>
            <person name="Niu S.C."/>
            <person name="Huang J."/>
            <person name="Wang M."/>
            <person name="Liu G.H."/>
            <person name="Yang H.J."/>
            <person name="Xiao X.J."/>
            <person name="Hsiao Y.Y."/>
            <person name="Wu W.L."/>
            <person name="Chen Y.Y."/>
            <person name="Mitsuda N."/>
            <person name="Ohme-Takagi M."/>
            <person name="Luo Y.B."/>
            <person name="Van de Peer Y."/>
            <person name="Liu Z.J."/>
        </authorList>
    </citation>
    <scope>NUCLEOTIDE SEQUENCE [LARGE SCALE GENOMIC DNA]</scope>
    <source>
        <tissue evidence="4">The whole plant</tissue>
    </source>
</reference>
<gene>
    <name evidence="4" type="ORF">MA16_Dca022632</name>
</gene>
<dbReference type="AlphaFoldDB" id="A0A2I0VJ66"/>
<sequence>MAPSVAEPAAISADVEWQESACRTPTGAECRIPEPTTCPPAPRKLRSESSGYNSWRRYAPAPETKFFLPKAADLEKIFNVHTVG</sequence>
<dbReference type="EMBL" id="KZ503492">
    <property type="protein sequence ID" value="PKU63460.1"/>
    <property type="molecule type" value="Genomic_DNA"/>
</dbReference>
<organism evidence="4 5">
    <name type="scientific">Dendrobium catenatum</name>
    <dbReference type="NCBI Taxonomy" id="906689"/>
    <lineage>
        <taxon>Eukaryota</taxon>
        <taxon>Viridiplantae</taxon>
        <taxon>Streptophyta</taxon>
        <taxon>Embryophyta</taxon>
        <taxon>Tracheophyta</taxon>
        <taxon>Spermatophyta</taxon>
        <taxon>Magnoliopsida</taxon>
        <taxon>Liliopsida</taxon>
        <taxon>Asparagales</taxon>
        <taxon>Orchidaceae</taxon>
        <taxon>Epidendroideae</taxon>
        <taxon>Malaxideae</taxon>
        <taxon>Dendrobiinae</taxon>
        <taxon>Dendrobium</taxon>
    </lineage>
</organism>
<keyword evidence="1" id="KW-0649">Protein kinase inhibitor</keyword>